<gene>
    <name evidence="2" type="ORF">HMPREF9123_2819</name>
</gene>
<name>F2BGG2_9NEIS</name>
<organism evidence="2 3">
    <name type="scientific">Neisseria bacilliformis ATCC BAA-1200</name>
    <dbReference type="NCBI Taxonomy" id="888742"/>
    <lineage>
        <taxon>Bacteria</taxon>
        <taxon>Pseudomonadati</taxon>
        <taxon>Pseudomonadota</taxon>
        <taxon>Betaproteobacteria</taxon>
        <taxon>Neisseriales</taxon>
        <taxon>Neisseriaceae</taxon>
        <taxon>Neisseria</taxon>
    </lineage>
</organism>
<protein>
    <submittedName>
        <fullName evidence="2">Uncharacterized protein</fullName>
    </submittedName>
</protein>
<reference evidence="2 3" key="1">
    <citation type="submission" date="2011-02" db="EMBL/GenBank/DDBJ databases">
        <authorList>
            <person name="Muzny D."/>
            <person name="Qin X."/>
            <person name="Deng J."/>
            <person name="Jiang H."/>
            <person name="Liu Y."/>
            <person name="Qu J."/>
            <person name="Song X.-Z."/>
            <person name="Zhang L."/>
            <person name="Thornton R."/>
            <person name="Coyle M."/>
            <person name="Francisco L."/>
            <person name="Jackson L."/>
            <person name="Javaid M."/>
            <person name="Korchina V."/>
            <person name="Kovar C."/>
            <person name="Mata R."/>
            <person name="Mathew T."/>
            <person name="Ngo R."/>
            <person name="Nguyen L."/>
            <person name="Nguyen N."/>
            <person name="Okwuonu G."/>
            <person name="Ongeri F."/>
            <person name="Pham C."/>
            <person name="Simmons D."/>
            <person name="Wilczek-Boney K."/>
            <person name="Hale W."/>
            <person name="Jakkamsetti A."/>
            <person name="Pham P."/>
            <person name="Ruth R."/>
            <person name="San Lucas F."/>
            <person name="Warren J."/>
            <person name="Zhang J."/>
            <person name="Zhao Z."/>
            <person name="Zhou C."/>
            <person name="Zhu D."/>
            <person name="Lee S."/>
            <person name="Bess C."/>
            <person name="Blankenburg K."/>
            <person name="Forbes L."/>
            <person name="Fu Q."/>
            <person name="Gubbala S."/>
            <person name="Hirani K."/>
            <person name="Jayaseelan J.C."/>
            <person name="Lara F."/>
            <person name="Munidasa M."/>
            <person name="Palculict T."/>
            <person name="Patil S."/>
            <person name="Pu L.-L."/>
            <person name="Saada N."/>
            <person name="Tang L."/>
            <person name="Weissenberger G."/>
            <person name="Zhu Y."/>
            <person name="Hemphill L."/>
            <person name="Shang Y."/>
            <person name="Youmans B."/>
            <person name="Ayvaz T."/>
            <person name="Ross M."/>
            <person name="Santibanez J."/>
            <person name="Aqrawi P."/>
            <person name="Gross S."/>
            <person name="Joshi V."/>
            <person name="Fowler G."/>
            <person name="Nazareth L."/>
            <person name="Reid J."/>
            <person name="Worley K."/>
            <person name="Petrosino J."/>
            <person name="Highlander S."/>
            <person name="Gibbs R."/>
        </authorList>
    </citation>
    <scope>NUCLEOTIDE SEQUENCE [LARGE SCALE GENOMIC DNA]</scope>
    <source>
        <strain evidence="2 3">ATCC BAA-1200</strain>
    </source>
</reference>
<evidence type="ECO:0000313" key="3">
    <source>
        <dbReference type="Proteomes" id="UP000004105"/>
    </source>
</evidence>
<dbReference type="EMBL" id="AFAY01000054">
    <property type="protein sequence ID" value="EGF06859.1"/>
    <property type="molecule type" value="Genomic_DNA"/>
</dbReference>
<evidence type="ECO:0000313" key="2">
    <source>
        <dbReference type="EMBL" id="EGF06859.1"/>
    </source>
</evidence>
<feature type="region of interest" description="Disordered" evidence="1">
    <location>
        <begin position="1"/>
        <end position="32"/>
    </location>
</feature>
<proteinExistence type="predicted"/>
<dbReference type="AlphaFoldDB" id="F2BGG2"/>
<keyword evidence="3" id="KW-1185">Reference proteome</keyword>
<dbReference type="HOGENOM" id="CLU_3155225_0_0_4"/>
<comment type="caution">
    <text evidence="2">The sequence shown here is derived from an EMBL/GenBank/DDBJ whole genome shotgun (WGS) entry which is preliminary data.</text>
</comment>
<sequence>MRPLPCNKKRPSESAAFRRPHARQPDKKIPQNTKFCGRLIKKGIYDEM</sequence>
<dbReference type="Proteomes" id="UP000004105">
    <property type="component" value="Unassembled WGS sequence"/>
</dbReference>
<accession>F2BGG2</accession>
<evidence type="ECO:0000256" key="1">
    <source>
        <dbReference type="SAM" id="MobiDB-lite"/>
    </source>
</evidence>